<gene>
    <name evidence="1" type="ORF">EHQ58_16215</name>
</gene>
<name>A0A4V3JQL0_9LEPT</name>
<protein>
    <submittedName>
        <fullName evidence="1">Class I SAM-dependent methyltransferase</fullName>
    </submittedName>
</protein>
<evidence type="ECO:0000313" key="1">
    <source>
        <dbReference type="EMBL" id="TGL56185.1"/>
    </source>
</evidence>
<organism evidence="1 2">
    <name type="scientific">Leptospira ognonensis</name>
    <dbReference type="NCBI Taxonomy" id="2484945"/>
    <lineage>
        <taxon>Bacteria</taxon>
        <taxon>Pseudomonadati</taxon>
        <taxon>Spirochaetota</taxon>
        <taxon>Spirochaetia</taxon>
        <taxon>Leptospirales</taxon>
        <taxon>Leptospiraceae</taxon>
        <taxon>Leptospira</taxon>
    </lineage>
</organism>
<dbReference type="AlphaFoldDB" id="A0A4V3JQL0"/>
<accession>A0A4V3JQL0</accession>
<proteinExistence type="predicted"/>
<dbReference type="Gene3D" id="3.40.50.150">
    <property type="entry name" value="Vaccinia Virus protein VP39"/>
    <property type="match status" value="1"/>
</dbReference>
<dbReference type="GO" id="GO:0032259">
    <property type="term" value="P:methylation"/>
    <property type="evidence" value="ECO:0007669"/>
    <property type="project" value="UniProtKB-KW"/>
</dbReference>
<evidence type="ECO:0000313" key="2">
    <source>
        <dbReference type="Proteomes" id="UP000297693"/>
    </source>
</evidence>
<dbReference type="OrthoDB" id="495703at2"/>
<keyword evidence="1" id="KW-0489">Methyltransferase</keyword>
<sequence length="265" mass="31493">MKIILRNIFVIFWRSNIVKDLIYFQHHLFPLPLLFFDWLFSNPLRAKLLAPYGMHVFMSSYENRLDNFLYWNSKESLYWHLYRQTDVNKNLISILQQNENFSAFLQDPNLEIVELGIGIGKTTRFLTDNHLLTYKHLIGTDTNEFVCNYLNENNLIKNASVYQLNAEQIIERELKMDLLMAHGGVFMYLSEEIVTKIFRYLYKVGCKALFITQEGMSGKDHKREDNTTMYDFRNRLRAVGYSEGFEFMEVKGDYSLDLFAMYPKK</sequence>
<dbReference type="InterPro" id="IPR029063">
    <property type="entry name" value="SAM-dependent_MTases_sf"/>
</dbReference>
<comment type="caution">
    <text evidence="1">The sequence shown here is derived from an EMBL/GenBank/DDBJ whole genome shotgun (WGS) entry which is preliminary data.</text>
</comment>
<keyword evidence="1" id="KW-0808">Transferase</keyword>
<dbReference type="Proteomes" id="UP000297693">
    <property type="component" value="Unassembled WGS sequence"/>
</dbReference>
<dbReference type="GO" id="GO:0008168">
    <property type="term" value="F:methyltransferase activity"/>
    <property type="evidence" value="ECO:0007669"/>
    <property type="project" value="UniProtKB-KW"/>
</dbReference>
<dbReference type="EMBL" id="RQGD01000046">
    <property type="protein sequence ID" value="TGL56185.1"/>
    <property type="molecule type" value="Genomic_DNA"/>
</dbReference>
<dbReference type="RefSeq" id="WP_135624965.1">
    <property type="nucleotide sequence ID" value="NZ_RQGD01000046.1"/>
</dbReference>
<reference evidence="1" key="1">
    <citation type="journal article" date="2019" name="PLoS Negl. Trop. Dis.">
        <title>Revisiting the worldwide diversity of Leptospira species in the environment.</title>
        <authorList>
            <person name="Vincent A.T."/>
            <person name="Schiettekatte O."/>
            <person name="Bourhy P."/>
            <person name="Veyrier F.J."/>
            <person name="Picardeau M."/>
        </authorList>
    </citation>
    <scope>NUCLEOTIDE SEQUENCE [LARGE SCALE GENOMIC DNA]</scope>
    <source>
        <strain evidence="1">201702476</strain>
    </source>
</reference>
<keyword evidence="2" id="KW-1185">Reference proteome</keyword>
<dbReference type="SUPFAM" id="SSF53335">
    <property type="entry name" value="S-adenosyl-L-methionine-dependent methyltransferases"/>
    <property type="match status" value="1"/>
</dbReference>